<proteinExistence type="predicted"/>
<dbReference type="Proteomes" id="UP000663873">
    <property type="component" value="Unassembled WGS sequence"/>
</dbReference>
<reference evidence="2" key="1">
    <citation type="submission" date="2021-02" db="EMBL/GenBank/DDBJ databases">
        <authorList>
            <person name="Nowell W R."/>
        </authorList>
    </citation>
    <scope>NUCLEOTIDE SEQUENCE</scope>
</reference>
<evidence type="ECO:0000313" key="3">
    <source>
        <dbReference type="EMBL" id="CAF4108858.1"/>
    </source>
</evidence>
<comment type="caution">
    <text evidence="2">The sequence shown here is derived from an EMBL/GenBank/DDBJ whole genome shotgun (WGS) entry which is preliminary data.</text>
</comment>
<keyword evidence="5" id="KW-1185">Reference proteome</keyword>
<evidence type="ECO:0000313" key="2">
    <source>
        <dbReference type="EMBL" id="CAF2988071.1"/>
    </source>
</evidence>
<name>A0A817KVP5_9BILA</name>
<protein>
    <submittedName>
        <fullName evidence="2">Uncharacterized protein</fullName>
    </submittedName>
</protein>
<feature type="compositionally biased region" description="Polar residues" evidence="1">
    <location>
        <begin position="40"/>
        <end position="52"/>
    </location>
</feature>
<evidence type="ECO:0000313" key="4">
    <source>
        <dbReference type="Proteomes" id="UP000663825"/>
    </source>
</evidence>
<sequence>MATVPYTDPAISNLPSSFDVARRDDFFGYNNPMQAIDSMTPKQRNPDGTMQRPTQVITVSGGSIPPEMILASSGGTFFDMRAPSEIFAEMDARLNRQRHTILNNPRMLNMLEQQQQQQQQQNY</sequence>
<dbReference type="OrthoDB" id="9986145at2759"/>
<dbReference type="EMBL" id="CAJOBP010000043">
    <property type="protein sequence ID" value="CAF4108858.1"/>
    <property type="molecule type" value="Genomic_DNA"/>
</dbReference>
<gene>
    <name evidence="2" type="ORF">TIS948_LOCUS816</name>
    <name evidence="3" type="ORF">UJA718_LOCUS784</name>
</gene>
<dbReference type="EMBL" id="CAJNXB010000021">
    <property type="protein sequence ID" value="CAF2988071.1"/>
    <property type="molecule type" value="Genomic_DNA"/>
</dbReference>
<organism evidence="2 4">
    <name type="scientific">Rotaria socialis</name>
    <dbReference type="NCBI Taxonomy" id="392032"/>
    <lineage>
        <taxon>Eukaryota</taxon>
        <taxon>Metazoa</taxon>
        <taxon>Spiralia</taxon>
        <taxon>Gnathifera</taxon>
        <taxon>Rotifera</taxon>
        <taxon>Eurotatoria</taxon>
        <taxon>Bdelloidea</taxon>
        <taxon>Philodinida</taxon>
        <taxon>Philodinidae</taxon>
        <taxon>Rotaria</taxon>
    </lineage>
</organism>
<evidence type="ECO:0000313" key="5">
    <source>
        <dbReference type="Proteomes" id="UP000663873"/>
    </source>
</evidence>
<accession>A0A817KVP5</accession>
<dbReference type="Proteomes" id="UP000663825">
    <property type="component" value="Unassembled WGS sequence"/>
</dbReference>
<feature type="region of interest" description="Disordered" evidence="1">
    <location>
        <begin position="32"/>
        <end position="52"/>
    </location>
</feature>
<evidence type="ECO:0000256" key="1">
    <source>
        <dbReference type="SAM" id="MobiDB-lite"/>
    </source>
</evidence>
<dbReference type="AlphaFoldDB" id="A0A817KVP5"/>